<evidence type="ECO:0000259" key="2">
    <source>
        <dbReference type="Pfam" id="PF07007"/>
    </source>
</evidence>
<dbReference type="EMBL" id="JAPMLD010000003">
    <property type="protein sequence ID" value="MDW4824258.1"/>
    <property type="molecule type" value="Genomic_DNA"/>
</dbReference>
<dbReference type="AlphaFoldDB" id="A0AAW8NJT6"/>
<evidence type="ECO:0000313" key="4">
    <source>
        <dbReference type="EMBL" id="MDW4824258.1"/>
    </source>
</evidence>
<proteinExistence type="predicted"/>
<protein>
    <submittedName>
        <fullName evidence="3">DUF1176 domain-containing protein</fullName>
    </submittedName>
</protein>
<evidence type="ECO:0000313" key="6">
    <source>
        <dbReference type="Proteomes" id="UP001271263"/>
    </source>
</evidence>
<feature type="domain" description="Lysozyme inhibitor LprI-like N-terminal" evidence="2">
    <location>
        <begin position="386"/>
        <end position="488"/>
    </location>
</feature>
<evidence type="ECO:0000313" key="5">
    <source>
        <dbReference type="Proteomes" id="UP001259340"/>
    </source>
</evidence>
<organism evidence="3 5">
    <name type="scientific">Shewanella fidelis</name>
    <dbReference type="NCBI Taxonomy" id="173509"/>
    <lineage>
        <taxon>Bacteria</taxon>
        <taxon>Pseudomonadati</taxon>
        <taxon>Pseudomonadota</taxon>
        <taxon>Gammaproteobacteria</taxon>
        <taxon>Alteromonadales</taxon>
        <taxon>Shewanellaceae</taxon>
        <taxon>Shewanella</taxon>
    </lineage>
</organism>
<keyword evidence="6" id="KW-1185">Reference proteome</keyword>
<feature type="chain" id="PRO_5043768176" evidence="1">
    <location>
        <begin position="33"/>
        <end position="497"/>
    </location>
</feature>
<keyword evidence="1" id="KW-0732">Signal</keyword>
<dbReference type="InterPro" id="IPR009560">
    <property type="entry name" value="DUF1176"/>
</dbReference>
<reference evidence="3" key="2">
    <citation type="submission" date="2022-11" db="EMBL/GenBank/DDBJ databases">
        <title>Prophages regulate Shewanella fidelis motility and biofilm formation: implications for gut colonization dynamics in Ciona robusta.</title>
        <authorList>
            <person name="Natarajan O."/>
            <person name="Gibboney S.L."/>
            <person name="Young M.N."/>
            <person name="Lim S.J."/>
            <person name="Pluta N."/>
            <person name="Atkinson C.G.F."/>
            <person name="Leigh B.A."/>
            <person name="Liberti A."/>
            <person name="Kees E."/>
            <person name="Breitbart M."/>
            <person name="Gralnick J."/>
            <person name="Dishaw L.J."/>
        </authorList>
    </citation>
    <scope>NUCLEOTIDE SEQUENCE</scope>
    <source>
        <strain evidence="3">3313</strain>
    </source>
</reference>
<name>A0AAW8NJT6_9GAMM</name>
<dbReference type="Pfam" id="PF06674">
    <property type="entry name" value="DUF1176"/>
    <property type="match status" value="1"/>
</dbReference>
<dbReference type="Proteomes" id="UP001271263">
    <property type="component" value="Unassembled WGS sequence"/>
</dbReference>
<dbReference type="Pfam" id="PF07007">
    <property type="entry name" value="LprI"/>
    <property type="match status" value="1"/>
</dbReference>
<reference evidence="4 6" key="1">
    <citation type="journal article" date="2022" name="bioRxiv">
        <title>Prophages regulate Shewanella fidelis 3313 motility and biofilm formation: implications for gut colonization dynamics in Ciona robusta.</title>
        <authorList>
            <person name="Natarajan O."/>
            <person name="Gibboney S.L."/>
            <person name="Young M.N."/>
            <person name="Lim S.J."/>
            <person name="Pluta N."/>
            <person name="Atkinson C.G."/>
            <person name="Leigh B.A."/>
            <person name="Liberti A."/>
            <person name="Kees E.D."/>
            <person name="Breitbart M."/>
            <person name="Gralnick J.A."/>
            <person name="Dishaw L.J."/>
        </authorList>
    </citation>
    <scope>NUCLEOTIDE SEQUENCE [LARGE SCALE GENOMIC DNA]</scope>
    <source>
        <strain evidence="4 6">JG4066</strain>
    </source>
</reference>
<dbReference type="Gene3D" id="1.20.1270.180">
    <property type="match status" value="1"/>
</dbReference>
<comment type="caution">
    <text evidence="3">The sequence shown here is derived from an EMBL/GenBank/DDBJ whole genome shotgun (WGS) entry which is preliminary data.</text>
</comment>
<feature type="signal peptide" evidence="1">
    <location>
        <begin position="1"/>
        <end position="32"/>
    </location>
</feature>
<evidence type="ECO:0000313" key="3">
    <source>
        <dbReference type="EMBL" id="MDR8523117.1"/>
    </source>
</evidence>
<dbReference type="Proteomes" id="UP001259340">
    <property type="component" value="Unassembled WGS sequence"/>
</dbReference>
<accession>A0AAW8NJT6</accession>
<dbReference type="InterPro" id="IPR009739">
    <property type="entry name" value="LprI-like_N"/>
</dbReference>
<dbReference type="EMBL" id="JAPMLE010000001">
    <property type="protein sequence ID" value="MDR8523117.1"/>
    <property type="molecule type" value="Genomic_DNA"/>
</dbReference>
<evidence type="ECO:0000256" key="1">
    <source>
        <dbReference type="SAM" id="SignalP"/>
    </source>
</evidence>
<gene>
    <name evidence="3" type="ORF">OS133_05380</name>
    <name evidence="4" type="ORF">OS134_09340</name>
</gene>
<dbReference type="RefSeq" id="WP_310654226.1">
    <property type="nucleotide sequence ID" value="NZ_JAPMLA010000003.1"/>
</dbReference>
<sequence length="497" mass="54530">MSNYLKRIANGYTVATSLALLSMSALVTPAHGFESEVQSFFHGDWEVTCDNTHTCRAVGYHNPEQRNKAGEYNPVSVIFTRAAGENAKVTGRVKFGALSFDGEDKHAGNDTITLSINDTYQSVLLPELPSYEQKGIRFSGDRQLTDNQVSELLKALTMKGRVSIKFDSNTGDEWYLSTKGSTAVLLKMDDYQGLVETPFAIVKKGQVSKGIVQPKQVSVISIPDQPIPVTTAADLALATDADFNQRIRTALNNACDNVPAEDQPLELELARLTPNKLVVSTMCWSAAYNYGQAVWLVDDDAEIEPVLVTDSAVSYANGVIDEFMRGRGVGDCLSARRYIWNGSEFILADSYTTGACREIAPGGAWYIPTTVSTVINGIDPAAGIDCESEQAYSTQGMVKCAQRELAGLEWQMSEQLAEIERFSHAEYNTKADKTREAAAAIAQAQQAWRTFRKSECNVQQLSAAEGSMSLPLFVGCQVDLTQKRLQQLQLTKQLLMY</sequence>